<evidence type="ECO:0000256" key="4">
    <source>
        <dbReference type="ARBA" id="ARBA00022777"/>
    </source>
</evidence>
<sequence>MSFQVAVDGPAGSGKSSVSKLIAKKYGFTYLDTGAMYRACAHIKTAFADDDASFIKILENTDMRFEPAPMGQRMFINIDGNETEITDIIRTPEITAMVGEVSAMRDVRRLMTAKQKDLAKRSEVIMEGRDIGTVVLPDADVKFFFTASPTERARRRQAEWQAKGLEVPLEQLENDILKRDEMDSGRKEAPLKKAEDAVELDTTGLTIDEVISIMSAEIDRKRRT</sequence>
<dbReference type="AlphaFoldDB" id="A0A3R5V303"/>
<comment type="subcellular location">
    <subcellularLocation>
        <location evidence="8">Cytoplasm</location>
    </subcellularLocation>
</comment>
<dbReference type="SUPFAM" id="SSF52540">
    <property type="entry name" value="P-loop containing nucleoside triphosphate hydrolases"/>
    <property type="match status" value="1"/>
</dbReference>
<evidence type="ECO:0000256" key="5">
    <source>
        <dbReference type="ARBA" id="ARBA00022840"/>
    </source>
</evidence>
<dbReference type="GO" id="GO:0005737">
    <property type="term" value="C:cytoplasm"/>
    <property type="evidence" value="ECO:0007669"/>
    <property type="project" value="UniProtKB-SubCell"/>
</dbReference>
<dbReference type="InterPro" id="IPR003136">
    <property type="entry name" value="Cytidylate_kin"/>
</dbReference>
<dbReference type="InterPro" id="IPR011994">
    <property type="entry name" value="Cytidylate_kinase_dom"/>
</dbReference>
<dbReference type="Pfam" id="PF02224">
    <property type="entry name" value="Cytidylate_kin"/>
    <property type="match status" value="1"/>
</dbReference>
<feature type="domain" description="Cytidylate kinase" evidence="9">
    <location>
        <begin position="5"/>
        <end position="218"/>
    </location>
</feature>
<comment type="catalytic activity">
    <reaction evidence="7 8">
        <text>CMP + ATP = CDP + ADP</text>
        <dbReference type="Rhea" id="RHEA:11600"/>
        <dbReference type="ChEBI" id="CHEBI:30616"/>
        <dbReference type="ChEBI" id="CHEBI:58069"/>
        <dbReference type="ChEBI" id="CHEBI:60377"/>
        <dbReference type="ChEBI" id="CHEBI:456216"/>
        <dbReference type="EC" id="2.7.4.25"/>
    </reaction>
</comment>
<name>A0A3R5V303_9BACT</name>
<keyword evidence="2 8" id="KW-0808">Transferase</keyword>
<evidence type="ECO:0000256" key="2">
    <source>
        <dbReference type="ARBA" id="ARBA00022679"/>
    </source>
</evidence>
<evidence type="ECO:0000313" key="10">
    <source>
        <dbReference type="EMBL" id="QAR34310.1"/>
    </source>
</evidence>
<keyword evidence="8" id="KW-0963">Cytoplasm</keyword>
<gene>
    <name evidence="8" type="primary">cmk</name>
    <name evidence="10" type="ORF">EP073_13095</name>
</gene>
<dbReference type="EC" id="2.7.4.25" evidence="8"/>
<dbReference type="InterPro" id="IPR027417">
    <property type="entry name" value="P-loop_NTPase"/>
</dbReference>
<dbReference type="OrthoDB" id="9807434at2"/>
<dbReference type="GO" id="GO:0006220">
    <property type="term" value="P:pyrimidine nucleotide metabolic process"/>
    <property type="evidence" value="ECO:0007669"/>
    <property type="project" value="UniProtKB-UniRule"/>
</dbReference>
<dbReference type="Gene3D" id="3.40.50.300">
    <property type="entry name" value="P-loop containing nucleotide triphosphate hydrolases"/>
    <property type="match status" value="1"/>
</dbReference>
<comment type="similarity">
    <text evidence="1 8">Belongs to the cytidylate kinase family. Type 1 subfamily.</text>
</comment>
<evidence type="ECO:0000256" key="1">
    <source>
        <dbReference type="ARBA" id="ARBA00009427"/>
    </source>
</evidence>
<reference evidence="10 11" key="1">
    <citation type="submission" date="2019-01" db="EMBL/GenBank/DDBJ databases">
        <title>Geovibrio thiophilus DSM 11263, complete genome.</title>
        <authorList>
            <person name="Spring S."/>
            <person name="Bunk B."/>
            <person name="Sproer C."/>
        </authorList>
    </citation>
    <scope>NUCLEOTIDE SEQUENCE [LARGE SCALE GENOMIC DNA]</scope>
    <source>
        <strain evidence="10 11">DSM 11263</strain>
    </source>
</reference>
<evidence type="ECO:0000256" key="3">
    <source>
        <dbReference type="ARBA" id="ARBA00022741"/>
    </source>
</evidence>
<comment type="catalytic activity">
    <reaction evidence="6 8">
        <text>dCMP + ATP = dCDP + ADP</text>
        <dbReference type="Rhea" id="RHEA:25094"/>
        <dbReference type="ChEBI" id="CHEBI:30616"/>
        <dbReference type="ChEBI" id="CHEBI:57566"/>
        <dbReference type="ChEBI" id="CHEBI:58593"/>
        <dbReference type="ChEBI" id="CHEBI:456216"/>
        <dbReference type="EC" id="2.7.4.25"/>
    </reaction>
</comment>
<dbReference type="GO" id="GO:0005524">
    <property type="term" value="F:ATP binding"/>
    <property type="evidence" value="ECO:0007669"/>
    <property type="project" value="UniProtKB-UniRule"/>
</dbReference>
<keyword evidence="4 8" id="KW-0418">Kinase</keyword>
<protein>
    <recommendedName>
        <fullName evidence="8">Cytidylate kinase</fullName>
        <shortName evidence="8">CK</shortName>
        <ecNumber evidence="8">2.7.4.25</ecNumber>
    </recommendedName>
    <alternativeName>
        <fullName evidence="8">Cytidine monophosphate kinase</fullName>
        <shortName evidence="8">CMP kinase</shortName>
    </alternativeName>
</protein>
<feature type="binding site" evidence="8">
    <location>
        <begin position="9"/>
        <end position="17"/>
    </location>
    <ligand>
        <name>ATP</name>
        <dbReference type="ChEBI" id="CHEBI:30616"/>
    </ligand>
</feature>
<keyword evidence="5 8" id="KW-0067">ATP-binding</keyword>
<dbReference type="Proteomes" id="UP000287502">
    <property type="component" value="Chromosome"/>
</dbReference>
<dbReference type="CDD" id="cd02020">
    <property type="entry name" value="CMPK"/>
    <property type="match status" value="1"/>
</dbReference>
<keyword evidence="11" id="KW-1185">Reference proteome</keyword>
<evidence type="ECO:0000259" key="9">
    <source>
        <dbReference type="Pfam" id="PF02224"/>
    </source>
</evidence>
<dbReference type="GO" id="GO:0036431">
    <property type="term" value="F:dCMP kinase activity"/>
    <property type="evidence" value="ECO:0007669"/>
    <property type="project" value="InterPro"/>
</dbReference>
<keyword evidence="3 8" id="KW-0547">Nucleotide-binding</keyword>
<evidence type="ECO:0000256" key="7">
    <source>
        <dbReference type="ARBA" id="ARBA00048478"/>
    </source>
</evidence>
<dbReference type="EMBL" id="CP035108">
    <property type="protein sequence ID" value="QAR34310.1"/>
    <property type="molecule type" value="Genomic_DNA"/>
</dbReference>
<dbReference type="GO" id="GO:0036430">
    <property type="term" value="F:CMP kinase activity"/>
    <property type="evidence" value="ECO:0007669"/>
    <property type="project" value="RHEA"/>
</dbReference>
<accession>A0A3R5V303</accession>
<organism evidence="10 11">
    <name type="scientific">Geovibrio thiophilus</name>
    <dbReference type="NCBI Taxonomy" id="139438"/>
    <lineage>
        <taxon>Bacteria</taxon>
        <taxon>Pseudomonadati</taxon>
        <taxon>Deferribacterota</taxon>
        <taxon>Deferribacteres</taxon>
        <taxon>Deferribacterales</taxon>
        <taxon>Geovibrionaceae</taxon>
        <taxon>Geovibrio</taxon>
    </lineage>
</organism>
<dbReference type="KEGG" id="gtl:EP073_13095"/>
<proteinExistence type="inferred from homology"/>
<evidence type="ECO:0000313" key="11">
    <source>
        <dbReference type="Proteomes" id="UP000287502"/>
    </source>
</evidence>
<dbReference type="NCBIfam" id="TIGR00017">
    <property type="entry name" value="cmk"/>
    <property type="match status" value="1"/>
</dbReference>
<evidence type="ECO:0000256" key="6">
    <source>
        <dbReference type="ARBA" id="ARBA00047615"/>
    </source>
</evidence>
<dbReference type="HAMAP" id="MF_00238">
    <property type="entry name" value="Cytidyl_kinase_type1"/>
    <property type="match status" value="1"/>
</dbReference>
<evidence type="ECO:0000256" key="8">
    <source>
        <dbReference type="HAMAP-Rule" id="MF_00238"/>
    </source>
</evidence>
<dbReference type="RefSeq" id="WP_128467615.1">
    <property type="nucleotide sequence ID" value="NZ_CP035108.1"/>
</dbReference>